<dbReference type="InterPro" id="IPR026686">
    <property type="entry name" value="UPF0708"/>
</dbReference>
<evidence type="ECO:0000256" key="2">
    <source>
        <dbReference type="ARBA" id="ARBA00009328"/>
    </source>
</evidence>
<dbReference type="EMBL" id="JBJJXI010000029">
    <property type="protein sequence ID" value="KAL3403646.1"/>
    <property type="molecule type" value="Genomic_DNA"/>
</dbReference>
<dbReference type="Pfam" id="PF14937">
    <property type="entry name" value="DUF4500"/>
    <property type="match status" value="1"/>
</dbReference>
<dbReference type="GO" id="GO:0016020">
    <property type="term" value="C:membrane"/>
    <property type="evidence" value="ECO:0007669"/>
    <property type="project" value="UniProtKB-SubCell"/>
</dbReference>
<organism evidence="8 9">
    <name type="scientific">Trichogramma kaykai</name>
    <dbReference type="NCBI Taxonomy" id="54128"/>
    <lineage>
        <taxon>Eukaryota</taxon>
        <taxon>Metazoa</taxon>
        <taxon>Ecdysozoa</taxon>
        <taxon>Arthropoda</taxon>
        <taxon>Hexapoda</taxon>
        <taxon>Insecta</taxon>
        <taxon>Pterygota</taxon>
        <taxon>Neoptera</taxon>
        <taxon>Endopterygota</taxon>
        <taxon>Hymenoptera</taxon>
        <taxon>Apocrita</taxon>
        <taxon>Proctotrupomorpha</taxon>
        <taxon>Chalcidoidea</taxon>
        <taxon>Trichogrammatidae</taxon>
        <taxon>Trichogramma</taxon>
    </lineage>
</organism>
<gene>
    <name evidence="8" type="ORF">TKK_003587</name>
</gene>
<keyword evidence="6 7" id="KW-0472">Membrane</keyword>
<dbReference type="AlphaFoldDB" id="A0ABD2XG65"/>
<evidence type="ECO:0000256" key="7">
    <source>
        <dbReference type="SAM" id="Phobius"/>
    </source>
</evidence>
<keyword evidence="4 7" id="KW-0812">Transmembrane</keyword>
<sequence length="87" mass="9846">MSKKPEEKYTPGDGIRSLRSSPMFRAINYELYVKPNNVVMAIGLIGMAGCVGYIAYMRSKYKDMGYYTAVGPDGTETFQKKVSKWEM</sequence>
<evidence type="ECO:0000313" key="8">
    <source>
        <dbReference type="EMBL" id="KAL3403646.1"/>
    </source>
</evidence>
<dbReference type="PANTHER" id="PTHR14274:SF1">
    <property type="entry name" value="SMALL INTEGRAL MEMBRANE PROTEIN 8"/>
    <property type="match status" value="1"/>
</dbReference>
<evidence type="ECO:0000313" key="9">
    <source>
        <dbReference type="Proteomes" id="UP001627154"/>
    </source>
</evidence>
<comment type="similarity">
    <text evidence="2">Belongs to the SMIM8 family.</text>
</comment>
<name>A0ABD2XG65_9HYME</name>
<dbReference type="PANTHER" id="PTHR14274">
    <property type="entry name" value="SMALL INTEGRAL MEMBRANE PROTEIN 8"/>
    <property type="match status" value="1"/>
</dbReference>
<feature type="transmembrane region" description="Helical" evidence="7">
    <location>
        <begin position="38"/>
        <end position="56"/>
    </location>
</feature>
<keyword evidence="5 7" id="KW-1133">Transmembrane helix</keyword>
<evidence type="ECO:0000256" key="4">
    <source>
        <dbReference type="ARBA" id="ARBA00022692"/>
    </source>
</evidence>
<reference evidence="8 9" key="1">
    <citation type="journal article" date="2024" name="bioRxiv">
        <title>A reference genome for Trichogramma kaykai: A tiny desert-dwelling parasitoid wasp with competing sex-ratio distorters.</title>
        <authorList>
            <person name="Culotta J."/>
            <person name="Lindsey A.R."/>
        </authorList>
    </citation>
    <scope>NUCLEOTIDE SEQUENCE [LARGE SCALE GENOMIC DNA]</scope>
    <source>
        <strain evidence="8 9">KSX58</strain>
    </source>
</reference>
<dbReference type="Proteomes" id="UP001627154">
    <property type="component" value="Unassembled WGS sequence"/>
</dbReference>
<comment type="caution">
    <text evidence="8">The sequence shown here is derived from an EMBL/GenBank/DDBJ whole genome shotgun (WGS) entry which is preliminary data.</text>
</comment>
<evidence type="ECO:0000256" key="5">
    <source>
        <dbReference type="ARBA" id="ARBA00022989"/>
    </source>
</evidence>
<proteinExistence type="inferred from homology"/>
<evidence type="ECO:0000256" key="3">
    <source>
        <dbReference type="ARBA" id="ARBA00014451"/>
    </source>
</evidence>
<accession>A0ABD2XG65</accession>
<protein>
    <recommendedName>
        <fullName evidence="3">Small integral membrane protein 8</fullName>
    </recommendedName>
</protein>
<comment type="subcellular location">
    <subcellularLocation>
        <location evidence="1">Membrane</location>
        <topology evidence="1">Single-pass membrane protein</topology>
    </subcellularLocation>
</comment>
<evidence type="ECO:0000256" key="1">
    <source>
        <dbReference type="ARBA" id="ARBA00004167"/>
    </source>
</evidence>
<keyword evidence="9" id="KW-1185">Reference proteome</keyword>
<evidence type="ECO:0000256" key="6">
    <source>
        <dbReference type="ARBA" id="ARBA00023136"/>
    </source>
</evidence>